<feature type="modified residue" description="Cysteine persulfide" evidence="8">
    <location>
        <position position="410"/>
    </location>
</feature>
<keyword evidence="7 8" id="KW-0411">Iron-sulfur</keyword>
<dbReference type="Gene3D" id="1.20.1270.20">
    <property type="match status" value="2"/>
</dbReference>
<dbReference type="AlphaFoldDB" id="A0A174GYS3"/>
<comment type="cofactor">
    <cofactor evidence="8">
        <name>hybrid [4Fe-2O-2S] cluster</name>
        <dbReference type="ChEBI" id="CHEBI:60519"/>
    </cofactor>
    <text evidence="8">Binds 1 hybrid [4Fe-2O-2S] cluster.</text>
</comment>
<dbReference type="PIRSF" id="PIRSF000076">
    <property type="entry name" value="HCP"/>
    <property type="match status" value="1"/>
</dbReference>
<evidence type="ECO:0000256" key="7">
    <source>
        <dbReference type="ARBA" id="ARBA00023014"/>
    </source>
</evidence>
<dbReference type="GO" id="GO:0004601">
    <property type="term" value="F:peroxidase activity"/>
    <property type="evidence" value="ECO:0007669"/>
    <property type="project" value="TreeGrafter"/>
</dbReference>
<dbReference type="OrthoDB" id="9761526at2"/>
<reference evidence="9 10" key="1">
    <citation type="submission" date="2015-09" db="EMBL/GenBank/DDBJ databases">
        <authorList>
            <consortium name="Pathogen Informatics"/>
        </authorList>
    </citation>
    <scope>NUCLEOTIDE SEQUENCE [LARGE SCALE GENOMIC DNA]</scope>
    <source>
        <strain evidence="9 10">2789STDY5834855</strain>
    </source>
</reference>
<dbReference type="GO" id="GO:0050418">
    <property type="term" value="F:hydroxylamine reductase activity"/>
    <property type="evidence" value="ECO:0007669"/>
    <property type="project" value="UniProtKB-UniRule"/>
</dbReference>
<evidence type="ECO:0000256" key="8">
    <source>
        <dbReference type="HAMAP-Rule" id="MF_00069"/>
    </source>
</evidence>
<dbReference type="Gene3D" id="3.40.50.2030">
    <property type="match status" value="2"/>
</dbReference>
<dbReference type="PANTHER" id="PTHR30109:SF0">
    <property type="entry name" value="HYDROXYLAMINE REDUCTASE"/>
    <property type="match status" value="1"/>
</dbReference>
<feature type="binding site" evidence="8">
    <location>
        <position position="16"/>
    </location>
    <ligand>
        <name>[4Fe-4S] cluster</name>
        <dbReference type="ChEBI" id="CHEBI:49883"/>
    </ligand>
</feature>
<dbReference type="EC" id="1.7.99.1" evidence="8"/>
<dbReference type="InterPro" id="IPR016099">
    <property type="entry name" value="Prismane-like_a/b-sand"/>
</dbReference>
<dbReference type="InterPro" id="IPR004137">
    <property type="entry name" value="HCP/CODH"/>
</dbReference>
<feature type="binding site" evidence="8">
    <location>
        <position position="463"/>
    </location>
    <ligand>
        <name>hybrid [4Fe-2O-2S] cluster</name>
        <dbReference type="ChEBI" id="CHEBI:60519"/>
    </ligand>
</feature>
<dbReference type="STRING" id="84024.ERS852471_00666"/>
<feature type="binding site" evidence="8">
    <location>
        <position position="25"/>
    </location>
    <ligand>
        <name>[4Fe-4S] cluster</name>
        <dbReference type="ChEBI" id="CHEBI:49883"/>
    </ligand>
</feature>
<dbReference type="InterPro" id="IPR011254">
    <property type="entry name" value="Prismane-like_sf"/>
</dbReference>
<dbReference type="Proteomes" id="UP000095558">
    <property type="component" value="Unassembled WGS sequence"/>
</dbReference>
<comment type="catalytic activity">
    <reaction evidence="8">
        <text>A + NH4(+) + H2O = hydroxylamine + AH2 + H(+)</text>
        <dbReference type="Rhea" id="RHEA:22052"/>
        <dbReference type="ChEBI" id="CHEBI:13193"/>
        <dbReference type="ChEBI" id="CHEBI:15377"/>
        <dbReference type="ChEBI" id="CHEBI:15378"/>
        <dbReference type="ChEBI" id="CHEBI:15429"/>
        <dbReference type="ChEBI" id="CHEBI:17499"/>
        <dbReference type="ChEBI" id="CHEBI:28938"/>
        <dbReference type="EC" id="1.7.99.1"/>
    </reaction>
</comment>
<dbReference type="GO" id="GO:0042542">
    <property type="term" value="P:response to hydrogen peroxide"/>
    <property type="evidence" value="ECO:0007669"/>
    <property type="project" value="TreeGrafter"/>
</dbReference>
<evidence type="ECO:0000256" key="1">
    <source>
        <dbReference type="ARBA" id="ARBA00004496"/>
    </source>
</evidence>
<dbReference type="Pfam" id="PF03063">
    <property type="entry name" value="Prismane"/>
    <property type="match status" value="1"/>
</dbReference>
<dbReference type="CDD" id="cd01914">
    <property type="entry name" value="HCP"/>
    <property type="match status" value="1"/>
</dbReference>
<keyword evidence="4 8" id="KW-0479">Metal-binding</keyword>
<comment type="function">
    <text evidence="8">Catalyzes the reduction of hydroxylamine to form NH(3) and H(2)O.</text>
</comment>
<feature type="binding site" evidence="8">
    <location>
        <position position="438"/>
    </location>
    <ligand>
        <name>hybrid [4Fe-2O-2S] cluster</name>
        <dbReference type="ChEBI" id="CHEBI:60519"/>
    </ligand>
</feature>
<feature type="binding site" description="via persulfide group" evidence="8">
    <location>
        <position position="410"/>
    </location>
    <ligand>
        <name>hybrid [4Fe-2O-2S] cluster</name>
        <dbReference type="ChEBI" id="CHEBI:60519"/>
    </ligand>
</feature>
<keyword evidence="2 8" id="KW-0004">4Fe-4S</keyword>
<dbReference type="GeneID" id="83011829"/>
<dbReference type="NCBIfam" id="TIGR01703">
    <property type="entry name" value="hybrid_clust"/>
    <property type="match status" value="1"/>
</dbReference>
<evidence type="ECO:0000256" key="4">
    <source>
        <dbReference type="ARBA" id="ARBA00022723"/>
    </source>
</evidence>
<protein>
    <recommendedName>
        <fullName evidence="8">Hydroxylamine reductase</fullName>
        <ecNumber evidence="8">1.7.99.1</ecNumber>
    </recommendedName>
    <alternativeName>
        <fullName evidence="8">Hybrid-cluster protein</fullName>
        <shortName evidence="8">HCP</shortName>
    </alternativeName>
    <alternativeName>
        <fullName evidence="8">Prismane protein</fullName>
    </alternativeName>
</protein>
<evidence type="ECO:0000256" key="5">
    <source>
        <dbReference type="ARBA" id="ARBA00023002"/>
    </source>
</evidence>
<accession>A0A174GYS3</accession>
<dbReference type="NCBIfam" id="NF003658">
    <property type="entry name" value="PRK05290.1"/>
    <property type="match status" value="1"/>
</dbReference>
<proteinExistence type="inferred from homology"/>
<dbReference type="GO" id="GO:0046872">
    <property type="term" value="F:metal ion binding"/>
    <property type="evidence" value="ECO:0007669"/>
    <property type="project" value="UniProtKB-KW"/>
</dbReference>
<dbReference type="SUPFAM" id="SSF56821">
    <property type="entry name" value="Prismane protein-like"/>
    <property type="match status" value="1"/>
</dbReference>
<dbReference type="EMBL" id="CYZV01000002">
    <property type="protein sequence ID" value="CUN57089.1"/>
    <property type="molecule type" value="Genomic_DNA"/>
</dbReference>
<feature type="binding site" evidence="8">
    <location>
        <position position="497"/>
    </location>
    <ligand>
        <name>hybrid [4Fe-2O-2S] cluster</name>
        <dbReference type="ChEBI" id="CHEBI:60519"/>
    </ligand>
</feature>
<dbReference type="HAMAP" id="MF_00069">
    <property type="entry name" value="Hydroxylam_reduct"/>
    <property type="match status" value="1"/>
</dbReference>
<sequence length="557" mass="62208">MENNMAMEYPMFCYQCEQTAGGKGCTKMGVCGKTPEVAALQDLLIYQIKGISCYAKEIVEKGENVDKNIVIFIENSLFTTLTNVNFDADVHVEMLKESQKIKEKLRKQVGKIKNDTDHATYNLSETKADMLKDAKKAGIMYDQNLDPDIRSLRQTIVYGLKGISAYGHQARELGYYDDQVDNFYVRALEATTDDSLSVEELIRWTMRTGDMSVAVMKKLDEANTTVYENPTPHKVNVHIKKGPFIIVSGHDLKDLEMLLEQTEGKGINIYTHGEMIPSHGYPGLKKYPHLVGNFGGAWQDQQKEFDNIPGCILMTTNCLMRPRETYKDRIFTTSVVGWDGVKHIGKDKDGKKDFTEIINKALELGGYDKDQEPHEILVGFGHHATLSNAETIVNAVKEGKIRHFFLIGGCDGARPGRNYYTEFAKMVPDDCIILTLACGKYRFNKLEFGEVAGLPRLLDVGQCNDAYSAVRIATALADAFGTDVNGLPLSLIISWYEQKAVADLLALLSLGIKGIFLGPTLPAFLSPNVLQYLVDTFDLRSISTPEDDLKTCLKQEI</sequence>
<name>A0A174GYS3_9CLOT</name>
<evidence type="ECO:0000256" key="6">
    <source>
        <dbReference type="ARBA" id="ARBA00023004"/>
    </source>
</evidence>
<dbReference type="GO" id="GO:0005737">
    <property type="term" value="C:cytoplasm"/>
    <property type="evidence" value="ECO:0007669"/>
    <property type="project" value="UniProtKB-SubCell"/>
</dbReference>
<evidence type="ECO:0000256" key="2">
    <source>
        <dbReference type="ARBA" id="ARBA00022485"/>
    </source>
</evidence>
<feature type="binding site" evidence="8">
    <location>
        <position position="13"/>
    </location>
    <ligand>
        <name>[4Fe-4S] cluster</name>
        <dbReference type="ChEBI" id="CHEBI:49883"/>
    </ligand>
</feature>
<keyword evidence="5 8" id="KW-0560">Oxidoreductase</keyword>
<feature type="binding site" evidence="8">
    <location>
        <position position="318"/>
    </location>
    <ligand>
        <name>hybrid [4Fe-2O-2S] cluster</name>
        <dbReference type="ChEBI" id="CHEBI:60519"/>
    </ligand>
</feature>
<organism evidence="9 10">
    <name type="scientific">Clostridium disporicum</name>
    <dbReference type="NCBI Taxonomy" id="84024"/>
    <lineage>
        <taxon>Bacteria</taxon>
        <taxon>Bacillati</taxon>
        <taxon>Bacillota</taxon>
        <taxon>Clostridia</taxon>
        <taxon>Eubacteriales</taxon>
        <taxon>Clostridiaceae</taxon>
        <taxon>Clostridium</taxon>
    </lineage>
</organism>
<evidence type="ECO:0000313" key="10">
    <source>
        <dbReference type="Proteomes" id="UP000095558"/>
    </source>
</evidence>
<dbReference type="PANTHER" id="PTHR30109">
    <property type="entry name" value="HYDROXYLAMINE REDUCTASE"/>
    <property type="match status" value="1"/>
</dbReference>
<comment type="cofactor">
    <cofactor evidence="8">
        <name>[4Fe-4S] cluster</name>
        <dbReference type="ChEBI" id="CHEBI:49883"/>
    </cofactor>
    <text evidence="8">Binds 1 [4Fe-4S] cluster.</text>
</comment>
<evidence type="ECO:0000256" key="3">
    <source>
        <dbReference type="ARBA" id="ARBA00022490"/>
    </source>
</evidence>
<dbReference type="FunFam" id="3.40.50.2030:FF:000001">
    <property type="entry name" value="Hydroxylamine reductase"/>
    <property type="match status" value="1"/>
</dbReference>
<gene>
    <name evidence="9" type="primary">hcp_2</name>
    <name evidence="8" type="synonym">hcp</name>
    <name evidence="9" type="ORF">ERS852470_00225</name>
</gene>
<feature type="binding site" evidence="8">
    <location>
        <position position="250"/>
    </location>
    <ligand>
        <name>hybrid [4Fe-2O-2S] cluster</name>
        <dbReference type="ChEBI" id="CHEBI:60519"/>
    </ligand>
</feature>
<feature type="binding site" evidence="8">
    <location>
        <position position="499"/>
    </location>
    <ligand>
        <name>hybrid [4Fe-2O-2S] cluster</name>
        <dbReference type="ChEBI" id="CHEBI:60519"/>
    </ligand>
</feature>
<dbReference type="RefSeq" id="WP_042397857.1">
    <property type="nucleotide sequence ID" value="NZ_CYYT01000026.1"/>
</dbReference>
<keyword evidence="6 8" id="KW-0408">Iron</keyword>
<dbReference type="GO" id="GO:0051539">
    <property type="term" value="F:4 iron, 4 sulfur cluster binding"/>
    <property type="evidence" value="ECO:0007669"/>
    <property type="project" value="UniProtKB-KW"/>
</dbReference>
<evidence type="ECO:0000313" key="9">
    <source>
        <dbReference type="EMBL" id="CUN57089.1"/>
    </source>
</evidence>
<dbReference type="InterPro" id="IPR016100">
    <property type="entry name" value="Prismane_a-bundle"/>
</dbReference>
<dbReference type="FunFam" id="3.40.50.2030:FF:000002">
    <property type="entry name" value="Hydroxylamine reductase"/>
    <property type="match status" value="1"/>
</dbReference>
<feature type="binding site" evidence="8">
    <location>
        <position position="274"/>
    </location>
    <ligand>
        <name>hybrid [4Fe-2O-2S] cluster</name>
        <dbReference type="ChEBI" id="CHEBI:60519"/>
    </ligand>
</feature>
<dbReference type="InterPro" id="IPR010048">
    <property type="entry name" value="Hydroxylam_reduct"/>
</dbReference>
<comment type="subcellular location">
    <subcellularLocation>
        <location evidence="1 8">Cytoplasm</location>
    </subcellularLocation>
</comment>
<comment type="similarity">
    <text evidence="8">Belongs to the HCP family.</text>
</comment>
<feature type="binding site" evidence="8">
    <location>
        <position position="31"/>
    </location>
    <ligand>
        <name>[4Fe-4S] cluster</name>
        <dbReference type="ChEBI" id="CHEBI:49883"/>
    </ligand>
</feature>
<keyword evidence="3 8" id="KW-0963">Cytoplasm</keyword>